<evidence type="ECO:0000313" key="7">
    <source>
        <dbReference type="EMBL" id="CAH3038635.1"/>
    </source>
</evidence>
<dbReference type="EC" id="6.2.1.3" evidence="4"/>
<organism evidence="7 8">
    <name type="scientific">Pocillopora meandrina</name>
    <dbReference type="NCBI Taxonomy" id="46732"/>
    <lineage>
        <taxon>Eukaryota</taxon>
        <taxon>Metazoa</taxon>
        <taxon>Cnidaria</taxon>
        <taxon>Anthozoa</taxon>
        <taxon>Hexacorallia</taxon>
        <taxon>Scleractinia</taxon>
        <taxon>Astrocoeniina</taxon>
        <taxon>Pocilloporidae</taxon>
        <taxon>Pocillopora</taxon>
    </lineage>
</organism>
<dbReference type="Pfam" id="PF23562">
    <property type="entry name" value="AMP-binding_C_3"/>
    <property type="match status" value="1"/>
</dbReference>
<name>A0AAU9VV21_9CNID</name>
<feature type="compositionally biased region" description="Polar residues" evidence="5">
    <location>
        <begin position="55"/>
        <end position="68"/>
    </location>
</feature>
<dbReference type="InterPro" id="IPR042099">
    <property type="entry name" value="ANL_N_sf"/>
</dbReference>
<dbReference type="SUPFAM" id="SSF56801">
    <property type="entry name" value="Acetyl-CoA synthetase-like"/>
    <property type="match status" value="1"/>
</dbReference>
<evidence type="ECO:0000256" key="1">
    <source>
        <dbReference type="ARBA" id="ARBA00022598"/>
    </source>
</evidence>
<protein>
    <recommendedName>
        <fullName evidence="4">long-chain-fatty-acid--CoA ligase</fullName>
        <ecNumber evidence="4">6.2.1.3</ecNumber>
    </recommendedName>
</protein>
<reference evidence="7 8" key="1">
    <citation type="submission" date="2022-05" db="EMBL/GenBank/DDBJ databases">
        <authorList>
            <consortium name="Genoscope - CEA"/>
            <person name="William W."/>
        </authorList>
    </citation>
    <scope>NUCLEOTIDE SEQUENCE [LARGE SCALE GENOMIC DNA]</scope>
</reference>
<dbReference type="GO" id="GO:0004467">
    <property type="term" value="F:long-chain fatty acid-CoA ligase activity"/>
    <property type="evidence" value="ECO:0007669"/>
    <property type="project" value="UniProtKB-EC"/>
</dbReference>
<dbReference type="Pfam" id="PF00501">
    <property type="entry name" value="AMP-binding"/>
    <property type="match status" value="1"/>
</dbReference>
<dbReference type="InterPro" id="IPR020845">
    <property type="entry name" value="AMP-binding_CS"/>
</dbReference>
<feature type="compositionally biased region" description="Polar residues" evidence="5">
    <location>
        <begin position="1"/>
        <end position="11"/>
    </location>
</feature>
<dbReference type="GO" id="GO:0016020">
    <property type="term" value="C:membrane"/>
    <property type="evidence" value="ECO:0007669"/>
    <property type="project" value="TreeGrafter"/>
</dbReference>
<accession>A0AAU9VV21</accession>
<dbReference type="PANTHER" id="PTHR43272">
    <property type="entry name" value="LONG-CHAIN-FATTY-ACID--COA LIGASE"/>
    <property type="match status" value="1"/>
</dbReference>
<dbReference type="CDD" id="cd05933">
    <property type="entry name" value="ACSBG_like"/>
    <property type="match status" value="1"/>
</dbReference>
<dbReference type="AlphaFoldDB" id="A0AAU9VV21"/>
<feature type="domain" description="AMP-dependent synthetase/ligase" evidence="6">
    <location>
        <begin position="131"/>
        <end position="550"/>
    </location>
</feature>
<comment type="caution">
    <text evidence="7">The sequence shown here is derived from an EMBL/GenBank/DDBJ whole genome shotgun (WGS) entry which is preliminary data.</text>
</comment>
<evidence type="ECO:0000256" key="5">
    <source>
        <dbReference type="SAM" id="MobiDB-lite"/>
    </source>
</evidence>
<dbReference type="GO" id="GO:0005783">
    <property type="term" value="C:endoplasmic reticulum"/>
    <property type="evidence" value="ECO:0007669"/>
    <property type="project" value="TreeGrafter"/>
</dbReference>
<evidence type="ECO:0000256" key="4">
    <source>
        <dbReference type="ARBA" id="ARBA00026121"/>
    </source>
</evidence>
<dbReference type="PANTHER" id="PTHR43272:SF32">
    <property type="entry name" value="AMP-DEPENDENT SYNTHETASE_LIGASE DOMAIN-CONTAINING PROTEIN"/>
    <property type="match status" value="1"/>
</dbReference>
<gene>
    <name evidence="7" type="ORF">PMEA_00021815</name>
</gene>
<sequence length="742" mass="81207">MAESNNAQSADENGIKVAQPSDIVLDLNESKTKDVRIVNGSVHYTGEEIAANGEVSGSSGKEVQQNSDGIEGNMNGHQNGDSKSPVGNEEIVKLAPAESTWTVQAEGAVKLLKGSTGSRSCTPLTVVQCVERAVRHAPTRTALAVKRNGEWLKWTYAEYYESIRAAAKSFIKLGLERFHGVGIIGFNSPEWLISDLGAIFAGGLAVGIYATNSPQACHYVAENCEANVIVVENKHQLHKILQIWDKLPHLKAVVQYIGEIEGDKPSNVYTWKEFMEVGKGVSDETLQERMDELVANKCCTLVYTSGTTGNPKGVMLSHDNLTWTGEAASKFVGIGEKDIEQVISYLPLSHIAAQMLDIFMPLYSVATVWFAQPDALKGTLSQTLREVRPTLIFGVPRVYEKIMEKMKEIGQTVTGLKRKVANWAKGVALQGNMNLENGYSVPFGWTLANNLVLKKIRLALGLDRCRLCVVGAAPVTLETIRYFQSINIPLFELYGMSESTGPATISIPGCVKAGSCGVAFDGVEVKIHNKDEEGNGEVCLRGRHVFMGYLKNEEKTHETMDEEGWLHSGDIGKVDKAGQLYITGRIKELIITAGGENIPPVPIEDAIKEEVPLISNVMVIGDKRKFLSCLLTLKVVVDVETAEPSDNLTDVALDYCKSIGSQAKTVSEILSTKDEKVMKAIQEGIDRANAKSTSRAQKVQKWRILEKDFSLPGGELGPTLKLRRPIVNKMFKDEIDGFYEEA</sequence>
<keyword evidence="1" id="KW-0436">Ligase</keyword>
<evidence type="ECO:0000259" key="6">
    <source>
        <dbReference type="Pfam" id="PF00501"/>
    </source>
</evidence>
<keyword evidence="2" id="KW-0276">Fatty acid metabolism</keyword>
<dbReference type="PROSITE" id="PS00455">
    <property type="entry name" value="AMP_BINDING"/>
    <property type="match status" value="1"/>
</dbReference>
<evidence type="ECO:0000256" key="3">
    <source>
        <dbReference type="ARBA" id="ARBA00023098"/>
    </source>
</evidence>
<evidence type="ECO:0000313" key="8">
    <source>
        <dbReference type="Proteomes" id="UP001159428"/>
    </source>
</evidence>
<feature type="region of interest" description="Disordered" evidence="5">
    <location>
        <begin position="1"/>
        <end position="21"/>
    </location>
</feature>
<dbReference type="EMBL" id="CALNXJ010000004">
    <property type="protein sequence ID" value="CAH3038635.1"/>
    <property type="molecule type" value="Genomic_DNA"/>
</dbReference>
<dbReference type="Proteomes" id="UP001159428">
    <property type="component" value="Unassembled WGS sequence"/>
</dbReference>
<dbReference type="InterPro" id="IPR000873">
    <property type="entry name" value="AMP-dep_synth/lig_dom"/>
</dbReference>
<keyword evidence="8" id="KW-1185">Reference proteome</keyword>
<proteinExistence type="predicted"/>
<keyword evidence="3" id="KW-0443">Lipid metabolism</keyword>
<evidence type="ECO:0000256" key="2">
    <source>
        <dbReference type="ARBA" id="ARBA00022832"/>
    </source>
</evidence>
<dbReference type="Gene3D" id="3.40.50.12780">
    <property type="entry name" value="N-terminal domain of ligase-like"/>
    <property type="match status" value="2"/>
</dbReference>
<feature type="region of interest" description="Disordered" evidence="5">
    <location>
        <begin position="49"/>
        <end position="87"/>
    </location>
</feature>